<protein>
    <recommendedName>
        <fullName evidence="3">Flagellin</fullName>
    </recommendedName>
</protein>
<dbReference type="PANTHER" id="PTHR42792">
    <property type="entry name" value="FLAGELLIN"/>
    <property type="match status" value="1"/>
</dbReference>
<evidence type="ECO:0000313" key="6">
    <source>
        <dbReference type="EMBL" id="PPK66466.1"/>
    </source>
</evidence>
<keyword evidence="6" id="KW-0282">Flagellum</keyword>
<feature type="domain" description="Flagellin C-terminal" evidence="5">
    <location>
        <begin position="214"/>
        <end position="295"/>
    </location>
</feature>
<evidence type="ECO:0000256" key="3">
    <source>
        <dbReference type="RuleBase" id="RU362073"/>
    </source>
</evidence>
<dbReference type="GO" id="GO:0005576">
    <property type="term" value="C:extracellular region"/>
    <property type="evidence" value="ECO:0007669"/>
    <property type="project" value="UniProtKB-SubCell"/>
</dbReference>
<dbReference type="GO" id="GO:0009288">
    <property type="term" value="C:bacterial-type flagellum"/>
    <property type="evidence" value="ECO:0007669"/>
    <property type="project" value="UniProtKB-SubCell"/>
</dbReference>
<dbReference type="OrthoDB" id="9758307at2"/>
<accession>A0A2S6GMS5</accession>
<feature type="domain" description="Flagellin N-terminal" evidence="4">
    <location>
        <begin position="10"/>
        <end position="133"/>
    </location>
</feature>
<evidence type="ECO:0000259" key="5">
    <source>
        <dbReference type="Pfam" id="PF00700"/>
    </source>
</evidence>
<comment type="similarity">
    <text evidence="1 3">Belongs to the bacterial flagellin family.</text>
</comment>
<reference evidence="6 7" key="1">
    <citation type="submission" date="2018-02" db="EMBL/GenBank/DDBJ databases">
        <title>Genomic Encyclopedia of Archaeal and Bacterial Type Strains, Phase II (KMG-II): from individual species to whole genera.</title>
        <authorList>
            <person name="Goeker M."/>
        </authorList>
    </citation>
    <scope>NUCLEOTIDE SEQUENCE [LARGE SCALE GENOMIC DNA]</scope>
    <source>
        <strain evidence="6 7">YU 961-1</strain>
    </source>
</reference>
<dbReference type="InterPro" id="IPR001029">
    <property type="entry name" value="Flagellin_N"/>
</dbReference>
<dbReference type="Pfam" id="PF00700">
    <property type="entry name" value="Flagellin_C"/>
    <property type="match status" value="1"/>
</dbReference>
<dbReference type="GO" id="GO:0005198">
    <property type="term" value="F:structural molecule activity"/>
    <property type="evidence" value="ECO:0007669"/>
    <property type="project" value="UniProtKB-UniRule"/>
</dbReference>
<dbReference type="AlphaFoldDB" id="A0A2S6GMS5"/>
<evidence type="ECO:0000259" key="4">
    <source>
        <dbReference type="Pfam" id="PF00669"/>
    </source>
</evidence>
<dbReference type="InterPro" id="IPR001492">
    <property type="entry name" value="Flagellin"/>
</dbReference>
<dbReference type="Gene3D" id="1.20.1330.10">
    <property type="entry name" value="f41 fragment of flagellin, N-terminal domain"/>
    <property type="match status" value="1"/>
</dbReference>
<evidence type="ECO:0000256" key="1">
    <source>
        <dbReference type="ARBA" id="ARBA00005709"/>
    </source>
</evidence>
<keyword evidence="2 3" id="KW-0975">Bacterial flagellum</keyword>
<keyword evidence="6" id="KW-0966">Cell projection</keyword>
<dbReference type="SUPFAM" id="SSF64518">
    <property type="entry name" value="Phase 1 flagellin"/>
    <property type="match status" value="1"/>
</dbReference>
<dbReference type="RefSeq" id="WP_104480435.1">
    <property type="nucleotide sequence ID" value="NZ_CP154825.1"/>
</dbReference>
<organism evidence="6 7">
    <name type="scientific">Actinokineospora auranticolor</name>
    <dbReference type="NCBI Taxonomy" id="155976"/>
    <lineage>
        <taxon>Bacteria</taxon>
        <taxon>Bacillati</taxon>
        <taxon>Actinomycetota</taxon>
        <taxon>Actinomycetes</taxon>
        <taxon>Pseudonocardiales</taxon>
        <taxon>Pseudonocardiaceae</taxon>
        <taxon>Actinokineospora</taxon>
    </lineage>
</organism>
<keyword evidence="6" id="KW-0969">Cilium</keyword>
<keyword evidence="7" id="KW-1185">Reference proteome</keyword>
<comment type="caution">
    <text evidence="6">The sequence shown here is derived from an EMBL/GenBank/DDBJ whole genome shotgun (WGS) entry which is preliminary data.</text>
</comment>
<proteinExistence type="inferred from homology"/>
<dbReference type="Pfam" id="PF00669">
    <property type="entry name" value="Flagellin_N"/>
    <property type="match status" value="1"/>
</dbReference>
<dbReference type="InterPro" id="IPR046358">
    <property type="entry name" value="Flagellin_C"/>
</dbReference>
<name>A0A2S6GMS5_9PSEU</name>
<comment type="subcellular location">
    <subcellularLocation>
        <location evidence="3">Secreted</location>
    </subcellularLocation>
    <subcellularLocation>
        <location evidence="3">Bacterial flagellum</location>
    </subcellularLocation>
</comment>
<dbReference type="EMBL" id="PTIX01000010">
    <property type="protein sequence ID" value="PPK66466.1"/>
    <property type="molecule type" value="Genomic_DNA"/>
</dbReference>
<dbReference type="Proteomes" id="UP000239203">
    <property type="component" value="Unassembled WGS sequence"/>
</dbReference>
<comment type="function">
    <text evidence="3">Flagellin is the subunit protein which polymerizes to form the filaments of bacterial flagella.</text>
</comment>
<gene>
    <name evidence="6" type="ORF">CLV40_110170</name>
</gene>
<sequence length="296" mass="31365">MAGFRITEQSTQTRVLAGLRTSSNNLDRLREQITSGKQVAKPSDSPTGVVSAMQVRDDLAARDRYTRSATDGIARLGTAETALSSSSDLLQRARDLTLQGMSEPAVSNPIARAGIATELSSIRENLIAVANTTYLDRPVFGGTSAQPRAFDDQGVYQGDDGQVMRRVGDSSQVRVDVSADVFGTTSGNVFDVLKDLSTALSGPGTVNLSSDLNRLDSAMSRVNTQLASVGTRYSQLTSAQDAADTQVVALTSRLSGIEDIDMAKAVIDLQTQTAGYNAALAATARIVQPSLLDFLR</sequence>
<evidence type="ECO:0000313" key="7">
    <source>
        <dbReference type="Proteomes" id="UP000239203"/>
    </source>
</evidence>
<keyword evidence="3" id="KW-0964">Secreted</keyword>
<dbReference type="PANTHER" id="PTHR42792:SF1">
    <property type="entry name" value="FLAGELLAR HOOK-ASSOCIATED PROTEIN 3"/>
    <property type="match status" value="1"/>
</dbReference>
<evidence type="ECO:0000256" key="2">
    <source>
        <dbReference type="ARBA" id="ARBA00023143"/>
    </source>
</evidence>